<dbReference type="SUPFAM" id="SSF103088">
    <property type="entry name" value="OmpA-like"/>
    <property type="match status" value="1"/>
</dbReference>
<evidence type="ECO:0000256" key="1">
    <source>
        <dbReference type="ARBA" id="ARBA00004370"/>
    </source>
</evidence>
<dbReference type="GO" id="GO:0005509">
    <property type="term" value="F:calcium ion binding"/>
    <property type="evidence" value="ECO:0007669"/>
    <property type="project" value="InterPro"/>
</dbReference>
<evidence type="ECO:0000259" key="5">
    <source>
        <dbReference type="PROSITE" id="PS51123"/>
    </source>
</evidence>
<dbReference type="InterPro" id="IPR036737">
    <property type="entry name" value="OmpA-like_sf"/>
</dbReference>
<evidence type="ECO:0000313" key="6">
    <source>
        <dbReference type="EMBL" id="TFV96214.1"/>
    </source>
</evidence>
<dbReference type="Gene3D" id="4.10.1080.10">
    <property type="entry name" value="TSP type-3 repeat"/>
    <property type="match status" value="1"/>
</dbReference>
<sequence length="433" mass="48040">MKKLLLTAFLALGITQIIYAQKDFNRWSIEIDAGFNKPMSPLTPGYLSPTLNIGHINLGTRYMFNEYFGVKGDLGFGNFREVRGISPEFSTDYFRMNIQGVANFGRMLNFESFAPKLGFLGHLGAGFGLMSFDEGAIPLTSEKDVHYNIISGFTGQYRLSNKIALIGDISMIFNGRQTYTFDGRLYNAPEPITQPNSNPFVHAPGTWWTGTLGINFYLGSKEEHADWYFAADRYATKEELASQIGEIKDMLKDSDGDGIPDYLDKEPNTPAGARVNASGITLDSDGDGMPDHQDNCPFLPGPSSNGGCPIEEIAEPVDYIRKAIDDQYLNVYFAFDSSKPLQFSVSAVQFISNFLKKNPGTSLEVKGYADELGSEDYNIKLSERRAKSVYDLLIASGIDSSRISYKGYGEDTSVDKNSPDARQMARRVSFEID</sequence>
<evidence type="ECO:0000256" key="2">
    <source>
        <dbReference type="ARBA" id="ARBA00022729"/>
    </source>
</evidence>
<dbReference type="GO" id="GO:0007155">
    <property type="term" value="P:cell adhesion"/>
    <property type="evidence" value="ECO:0007669"/>
    <property type="project" value="InterPro"/>
</dbReference>
<evidence type="ECO:0000256" key="3">
    <source>
        <dbReference type="ARBA" id="ARBA00023136"/>
    </source>
</evidence>
<keyword evidence="3 4" id="KW-0472">Membrane</keyword>
<proteinExistence type="predicted"/>
<protein>
    <submittedName>
        <fullName evidence="6">Polymerase</fullName>
    </submittedName>
</protein>
<dbReference type="OrthoDB" id="1522982at2"/>
<dbReference type="CDD" id="cd07185">
    <property type="entry name" value="OmpA_C-like"/>
    <property type="match status" value="1"/>
</dbReference>
<feature type="domain" description="OmpA-like" evidence="5">
    <location>
        <begin position="320"/>
        <end position="433"/>
    </location>
</feature>
<keyword evidence="7" id="KW-1185">Reference proteome</keyword>
<dbReference type="Pfam" id="PF00691">
    <property type="entry name" value="OmpA"/>
    <property type="match status" value="1"/>
</dbReference>
<dbReference type="InterPro" id="IPR003367">
    <property type="entry name" value="Thrombospondin_3-like_rpt"/>
</dbReference>
<keyword evidence="2" id="KW-0732">Signal</keyword>
<dbReference type="PANTHER" id="PTHR30329:SF21">
    <property type="entry name" value="LIPOPROTEIN YIAD-RELATED"/>
    <property type="match status" value="1"/>
</dbReference>
<dbReference type="Pfam" id="PF02412">
    <property type="entry name" value="TSP_3"/>
    <property type="match status" value="1"/>
</dbReference>
<dbReference type="InterPro" id="IPR028974">
    <property type="entry name" value="TSP_type-3_rpt"/>
</dbReference>
<dbReference type="RefSeq" id="WP_135072916.1">
    <property type="nucleotide sequence ID" value="NZ_SPSB01000002.1"/>
</dbReference>
<dbReference type="PANTHER" id="PTHR30329">
    <property type="entry name" value="STATOR ELEMENT OF FLAGELLAR MOTOR COMPLEX"/>
    <property type="match status" value="1"/>
</dbReference>
<accession>A0A4Y9QUC4</accession>
<dbReference type="AlphaFoldDB" id="A0A4Y9QUC4"/>
<dbReference type="SUPFAM" id="SSF103647">
    <property type="entry name" value="TSP type-3 repeat"/>
    <property type="match status" value="1"/>
</dbReference>
<dbReference type="EMBL" id="SPSB01000002">
    <property type="protein sequence ID" value="TFV96214.1"/>
    <property type="molecule type" value="Genomic_DNA"/>
</dbReference>
<gene>
    <name evidence="6" type="ORF">E4S40_08300</name>
</gene>
<reference evidence="6 7" key="1">
    <citation type="submission" date="2019-03" db="EMBL/GenBank/DDBJ databases">
        <title>Algoriphagus sp. nov, a new strain isolated from root system soil of mangrove plant Kandelia.</title>
        <authorList>
            <person name="Yin Q."/>
            <person name="Wang K."/>
            <person name="Song Z."/>
        </authorList>
    </citation>
    <scope>NUCLEOTIDE SEQUENCE [LARGE SCALE GENOMIC DNA]</scope>
    <source>
        <strain evidence="6 7">XY-J91</strain>
    </source>
</reference>
<comment type="caution">
    <text evidence="6">The sequence shown here is derived from an EMBL/GenBank/DDBJ whole genome shotgun (WGS) entry which is preliminary data.</text>
</comment>
<dbReference type="Gene3D" id="3.30.1330.60">
    <property type="entry name" value="OmpA-like domain"/>
    <property type="match status" value="1"/>
</dbReference>
<dbReference type="InterPro" id="IPR006690">
    <property type="entry name" value="OMPA-like_CS"/>
</dbReference>
<dbReference type="PROSITE" id="PS01068">
    <property type="entry name" value="OMPA_1"/>
    <property type="match status" value="1"/>
</dbReference>
<name>A0A4Y9QUC4_9BACT</name>
<dbReference type="Proteomes" id="UP000297647">
    <property type="component" value="Unassembled WGS sequence"/>
</dbReference>
<comment type="subcellular location">
    <subcellularLocation>
        <location evidence="1">Membrane</location>
    </subcellularLocation>
</comment>
<dbReference type="InterPro" id="IPR050330">
    <property type="entry name" value="Bact_OuterMem_StrucFunc"/>
</dbReference>
<dbReference type="InterPro" id="IPR006665">
    <property type="entry name" value="OmpA-like"/>
</dbReference>
<dbReference type="PROSITE" id="PS51123">
    <property type="entry name" value="OMPA_2"/>
    <property type="match status" value="1"/>
</dbReference>
<organism evidence="6 7">
    <name type="scientific">Algoriphagus kandeliae</name>
    <dbReference type="NCBI Taxonomy" id="2562278"/>
    <lineage>
        <taxon>Bacteria</taxon>
        <taxon>Pseudomonadati</taxon>
        <taxon>Bacteroidota</taxon>
        <taxon>Cytophagia</taxon>
        <taxon>Cytophagales</taxon>
        <taxon>Cyclobacteriaceae</taxon>
        <taxon>Algoriphagus</taxon>
    </lineage>
</organism>
<evidence type="ECO:0000313" key="7">
    <source>
        <dbReference type="Proteomes" id="UP000297647"/>
    </source>
</evidence>
<dbReference type="GO" id="GO:0009279">
    <property type="term" value="C:cell outer membrane"/>
    <property type="evidence" value="ECO:0007669"/>
    <property type="project" value="InterPro"/>
</dbReference>
<evidence type="ECO:0000256" key="4">
    <source>
        <dbReference type="PROSITE-ProRule" id="PRU00473"/>
    </source>
</evidence>